<dbReference type="InterPro" id="IPR025419">
    <property type="entry name" value="DUF4142"/>
</dbReference>
<keyword evidence="4" id="KW-1185">Reference proteome</keyword>
<accession>A0A512BJV2</accession>
<dbReference type="OrthoDB" id="883203at2"/>
<protein>
    <submittedName>
        <fullName evidence="3">Membrane protein</fullName>
    </submittedName>
</protein>
<comment type="caution">
    <text evidence="3">The sequence shown here is derived from an EMBL/GenBank/DDBJ whole genome shotgun (WGS) entry which is preliminary data.</text>
</comment>
<feature type="domain" description="DUF4142" evidence="2">
    <location>
        <begin position="32"/>
        <end position="172"/>
    </location>
</feature>
<evidence type="ECO:0000259" key="2">
    <source>
        <dbReference type="Pfam" id="PF13628"/>
    </source>
</evidence>
<organism evidence="3 4">
    <name type="scientific">Segetibacter aerophilus</name>
    <dbReference type="NCBI Taxonomy" id="670293"/>
    <lineage>
        <taxon>Bacteria</taxon>
        <taxon>Pseudomonadati</taxon>
        <taxon>Bacteroidota</taxon>
        <taxon>Chitinophagia</taxon>
        <taxon>Chitinophagales</taxon>
        <taxon>Chitinophagaceae</taxon>
        <taxon>Segetibacter</taxon>
    </lineage>
</organism>
<sequence length="178" mass="19524">MKTTRTLAAFAIAVSLQLFSLNVSAQKSPKLTDPEIASVAVAANQIDITAGEQAKTKSKDKEVQNFANTMINDHRSVIKQASDLVKKLNVTPKDNAVSRKLMADANRTRKSLASKSGKAFDKAYVNNEVAYHKAVISTVENVLIPQTQNAELKQLLQNVMPALRTHLEHAQMVQKSLK</sequence>
<dbReference type="AlphaFoldDB" id="A0A512BJV2"/>
<reference evidence="3 4" key="1">
    <citation type="submission" date="2019-07" db="EMBL/GenBank/DDBJ databases">
        <title>Whole genome shotgun sequence of Segetibacter aerophilus NBRC 106135.</title>
        <authorList>
            <person name="Hosoyama A."/>
            <person name="Uohara A."/>
            <person name="Ohji S."/>
            <person name="Ichikawa N."/>
        </authorList>
    </citation>
    <scope>NUCLEOTIDE SEQUENCE [LARGE SCALE GENOMIC DNA]</scope>
    <source>
        <strain evidence="3 4">NBRC 106135</strain>
    </source>
</reference>
<dbReference type="PANTHER" id="PTHR38593">
    <property type="entry name" value="BLR2558 PROTEIN"/>
    <property type="match status" value="1"/>
</dbReference>
<feature type="chain" id="PRO_5021892288" evidence="1">
    <location>
        <begin position="26"/>
        <end position="178"/>
    </location>
</feature>
<dbReference type="Proteomes" id="UP000321513">
    <property type="component" value="Unassembled WGS sequence"/>
</dbReference>
<keyword evidence="1" id="KW-0732">Signal</keyword>
<evidence type="ECO:0000256" key="1">
    <source>
        <dbReference type="SAM" id="SignalP"/>
    </source>
</evidence>
<proteinExistence type="predicted"/>
<dbReference type="PANTHER" id="PTHR38593:SF1">
    <property type="entry name" value="BLR2558 PROTEIN"/>
    <property type="match status" value="1"/>
</dbReference>
<dbReference type="Pfam" id="PF13628">
    <property type="entry name" value="DUF4142"/>
    <property type="match status" value="1"/>
</dbReference>
<dbReference type="RefSeq" id="WP_147206374.1">
    <property type="nucleotide sequence ID" value="NZ_BJYT01000048.1"/>
</dbReference>
<feature type="signal peptide" evidence="1">
    <location>
        <begin position="1"/>
        <end position="25"/>
    </location>
</feature>
<evidence type="ECO:0000313" key="3">
    <source>
        <dbReference type="EMBL" id="GEO12253.1"/>
    </source>
</evidence>
<name>A0A512BJV2_9BACT</name>
<dbReference type="InterPro" id="IPR012347">
    <property type="entry name" value="Ferritin-like"/>
</dbReference>
<dbReference type="EMBL" id="BJYT01000048">
    <property type="protein sequence ID" value="GEO12253.1"/>
    <property type="molecule type" value="Genomic_DNA"/>
</dbReference>
<gene>
    <name evidence="3" type="ORF">SAE01_47490</name>
</gene>
<evidence type="ECO:0000313" key="4">
    <source>
        <dbReference type="Proteomes" id="UP000321513"/>
    </source>
</evidence>
<dbReference type="Gene3D" id="1.20.1260.10">
    <property type="match status" value="1"/>
</dbReference>